<protein>
    <recommendedName>
        <fullName evidence="4">Peptide chain release factor 1, mitochondrial</fullName>
    </recommendedName>
</protein>
<dbReference type="SUPFAM" id="SSF75620">
    <property type="entry name" value="Release factor"/>
    <property type="match status" value="1"/>
</dbReference>
<dbReference type="PANTHER" id="PTHR43804">
    <property type="entry name" value="LD18447P"/>
    <property type="match status" value="1"/>
</dbReference>
<dbReference type="RefSeq" id="XP_029322204.1">
    <property type="nucleotide sequence ID" value="XM_029466344.1"/>
</dbReference>
<dbReference type="VEuPathDB" id="FungiDB:C5L36_0C06500"/>
<evidence type="ECO:0000256" key="3">
    <source>
        <dbReference type="ARBA" id="ARBA00022917"/>
    </source>
</evidence>
<dbReference type="Gene3D" id="6.10.140.1950">
    <property type="match status" value="1"/>
</dbReference>
<dbReference type="GO" id="GO:0003747">
    <property type="term" value="F:translation release factor activity"/>
    <property type="evidence" value="ECO:0007669"/>
    <property type="project" value="InterPro"/>
</dbReference>
<dbReference type="GO" id="GO:0032543">
    <property type="term" value="P:mitochondrial translation"/>
    <property type="evidence" value="ECO:0007669"/>
    <property type="project" value="UniProtKB-ARBA"/>
</dbReference>
<keyword evidence="8" id="KW-1185">Reference proteome</keyword>
<comment type="similarity">
    <text evidence="1">Belongs to the prokaryotic/mitochondrial release factor family.</text>
</comment>
<reference evidence="7 8" key="1">
    <citation type="submission" date="2018-06" db="EMBL/GenBank/DDBJ databases">
        <title>Population genomics shows no distinction between pathogenic Candida krusei and environmental Pichia kudriavzevii: One species, four names.</title>
        <authorList>
            <person name="Douglass A.P."/>
            <person name="Offei B."/>
            <person name="Braun-Galleani S."/>
            <person name="Coughlan A.Y."/>
            <person name="Martos A."/>
            <person name="Ortiz-Merino R.A."/>
            <person name="Byrne K.P."/>
            <person name="Wolfe K.H."/>
        </authorList>
    </citation>
    <scope>NUCLEOTIDE SEQUENCE [LARGE SCALE GENOMIC DNA]</scope>
    <source>
        <strain evidence="7 8">CBS573</strain>
    </source>
</reference>
<evidence type="ECO:0000313" key="7">
    <source>
        <dbReference type="EMBL" id="AWU76727.1"/>
    </source>
</evidence>
<dbReference type="FunFam" id="3.30.160.20:FF:000004">
    <property type="entry name" value="Peptide chain release factor 1"/>
    <property type="match status" value="1"/>
</dbReference>
<dbReference type="GO" id="GO:0005739">
    <property type="term" value="C:mitochondrion"/>
    <property type="evidence" value="ECO:0007669"/>
    <property type="project" value="UniProtKB-ARBA"/>
</dbReference>
<keyword evidence="3" id="KW-0648">Protein biosynthesis</keyword>
<gene>
    <name evidence="7" type="ORF">C5L36_0C06500</name>
</gene>
<evidence type="ECO:0000259" key="6">
    <source>
        <dbReference type="PROSITE" id="PS00745"/>
    </source>
</evidence>
<feature type="domain" description="Prokaryotic-type class I peptide chain release factors" evidence="6">
    <location>
        <begin position="267"/>
        <end position="283"/>
    </location>
</feature>
<dbReference type="Pfam" id="PF00472">
    <property type="entry name" value="RF-1"/>
    <property type="match status" value="1"/>
</dbReference>
<dbReference type="InterPro" id="IPR045853">
    <property type="entry name" value="Pep_chain_release_fac_I_sf"/>
</dbReference>
<dbReference type="Pfam" id="PF03462">
    <property type="entry name" value="PCRF"/>
    <property type="match status" value="1"/>
</dbReference>
<evidence type="ECO:0000256" key="2">
    <source>
        <dbReference type="ARBA" id="ARBA00022481"/>
    </source>
</evidence>
<dbReference type="PANTHER" id="PTHR43804:SF7">
    <property type="entry name" value="LD18447P"/>
    <property type="match status" value="1"/>
</dbReference>
<evidence type="ECO:0000256" key="1">
    <source>
        <dbReference type="ARBA" id="ARBA00010835"/>
    </source>
</evidence>
<dbReference type="OrthoDB" id="2019491at2759"/>
<dbReference type="InterPro" id="IPR050057">
    <property type="entry name" value="Prokaryotic/Mito_RF"/>
</dbReference>
<evidence type="ECO:0000256" key="5">
    <source>
        <dbReference type="SAM" id="MobiDB-lite"/>
    </source>
</evidence>
<dbReference type="InterPro" id="IPR000352">
    <property type="entry name" value="Pep_chain_release_fac_I"/>
</dbReference>
<dbReference type="Gene3D" id="3.30.160.20">
    <property type="match status" value="1"/>
</dbReference>
<dbReference type="GeneID" id="40384522"/>
<accession>A0A2U9R5T3</accession>
<dbReference type="Gene3D" id="3.30.70.1660">
    <property type="match status" value="1"/>
</dbReference>
<feature type="region of interest" description="Disordered" evidence="5">
    <location>
        <begin position="321"/>
        <end position="341"/>
    </location>
</feature>
<dbReference type="SMART" id="SM00937">
    <property type="entry name" value="PCRF"/>
    <property type="match status" value="1"/>
</dbReference>
<dbReference type="EMBL" id="CP028775">
    <property type="protein sequence ID" value="AWU76727.1"/>
    <property type="molecule type" value="Genomic_DNA"/>
</dbReference>
<keyword evidence="2" id="KW-0488">Methylation</keyword>
<dbReference type="PROSITE" id="PS00745">
    <property type="entry name" value="RF_PROK_I"/>
    <property type="match status" value="1"/>
</dbReference>
<evidence type="ECO:0000256" key="4">
    <source>
        <dbReference type="ARBA" id="ARBA00067174"/>
    </source>
</evidence>
<name>A0A2U9R5T3_PICKU</name>
<dbReference type="STRING" id="4909.A0A2U9R5T3"/>
<sequence>MYRGFCGIRTFATFNRVCNATTRFSLAMLDQPALLHPALLAKARALTEELNILEKKISGGTNFNQGESKQYAYLTSFANTYDHYQSLQENYKELIQMGNVENDPLLLDEIKLELEEIMPQLETASSNLKSRLLPPHEFADKGAILEFRPGAGGHEANIFTNDLLNMYIKYCQYHNWKHELLSKTVHVSGSGIVDATLAVDFPGSYDRLRHEAGVHRVQRVPDTETKGRVHTSAAGVVVLPKFEENNNGNNAGLRKFKPDELRIDVMRASGAGGQHVNTTESAVRIVHLPTGIVVHIQDERSQHKNKEKALTVLRSRLAEKELRDRQEKERETRTGQVSSVDRSDKIRTYNFQQNRITDHRCNFTLYDLEGCLQGTKLDLIIDQVEKKEADDAALELIKESQN</sequence>
<organism evidence="7 8">
    <name type="scientific">Pichia kudriavzevii</name>
    <name type="common">Yeast</name>
    <name type="synonym">Issatchenkia orientalis</name>
    <dbReference type="NCBI Taxonomy" id="4909"/>
    <lineage>
        <taxon>Eukaryota</taxon>
        <taxon>Fungi</taxon>
        <taxon>Dikarya</taxon>
        <taxon>Ascomycota</taxon>
        <taxon>Saccharomycotina</taxon>
        <taxon>Pichiomycetes</taxon>
        <taxon>Pichiales</taxon>
        <taxon>Pichiaceae</taxon>
        <taxon>Pichia</taxon>
    </lineage>
</organism>
<dbReference type="Proteomes" id="UP000249293">
    <property type="component" value="Chromosome 3"/>
</dbReference>
<dbReference type="KEGG" id="pkz:C5L36_0C06500"/>
<feature type="compositionally biased region" description="Basic and acidic residues" evidence="5">
    <location>
        <begin position="321"/>
        <end position="333"/>
    </location>
</feature>
<evidence type="ECO:0000313" key="8">
    <source>
        <dbReference type="Proteomes" id="UP000249293"/>
    </source>
</evidence>
<dbReference type="InterPro" id="IPR005139">
    <property type="entry name" value="PCRF"/>
</dbReference>
<proteinExistence type="inferred from homology"/>
<dbReference type="AlphaFoldDB" id="A0A2U9R5T3"/>